<keyword evidence="1" id="KW-1133">Transmembrane helix</keyword>
<organism evidence="2 3">
    <name type="scientific">Ureibacillus endophyticus</name>
    <dbReference type="NCBI Taxonomy" id="1978490"/>
    <lineage>
        <taxon>Bacteria</taxon>
        <taxon>Bacillati</taxon>
        <taxon>Bacillota</taxon>
        <taxon>Bacilli</taxon>
        <taxon>Bacillales</taxon>
        <taxon>Caryophanaceae</taxon>
        <taxon>Ureibacillus</taxon>
    </lineage>
</organism>
<evidence type="ECO:0000313" key="3">
    <source>
        <dbReference type="Proteomes" id="UP000272238"/>
    </source>
</evidence>
<evidence type="ECO:0000313" key="2">
    <source>
        <dbReference type="EMBL" id="RKQ15315.1"/>
    </source>
</evidence>
<dbReference type="AlphaFoldDB" id="A0A494YYP3"/>
<feature type="transmembrane region" description="Helical" evidence="1">
    <location>
        <begin position="6"/>
        <end position="22"/>
    </location>
</feature>
<accession>A0A494YYP3</accession>
<comment type="caution">
    <text evidence="2">The sequence shown here is derived from an EMBL/GenBank/DDBJ whole genome shotgun (WGS) entry which is preliminary data.</text>
</comment>
<dbReference type="Proteomes" id="UP000272238">
    <property type="component" value="Unassembled WGS sequence"/>
</dbReference>
<keyword evidence="1" id="KW-0472">Membrane</keyword>
<gene>
    <name evidence="2" type="ORF">D8M03_12100</name>
</gene>
<reference evidence="2 3" key="1">
    <citation type="journal article" date="2016" name="Antonie Van Leeuwenhoek">
        <title>Lysinibacillus endophyticus sp. nov., an indole-3-acetic acid producing endophytic bacterium isolated from corn root (Zea mays cv. Xinken-5).</title>
        <authorList>
            <person name="Yu J."/>
            <person name="Guan X."/>
            <person name="Liu C."/>
            <person name="Xiang W."/>
            <person name="Yu Z."/>
            <person name="Liu X."/>
            <person name="Wang G."/>
        </authorList>
    </citation>
    <scope>NUCLEOTIDE SEQUENCE [LARGE SCALE GENOMIC DNA]</scope>
    <source>
        <strain evidence="2 3">DSM 100506</strain>
    </source>
</reference>
<dbReference type="EMBL" id="RBZN01000031">
    <property type="protein sequence ID" value="RKQ15315.1"/>
    <property type="molecule type" value="Genomic_DNA"/>
</dbReference>
<name>A0A494YYP3_9BACL</name>
<protein>
    <submittedName>
        <fullName evidence="2">Uncharacterized protein</fullName>
    </submittedName>
</protein>
<sequence>MVAYLLQLYYSIVVVAVIKFSISDIRFHTFTKWHVTNICFYVGKKEEKHILNGKIVQKFKNHKKVKILLTDNVIFWYYLFNLILLF</sequence>
<feature type="transmembrane region" description="Helical" evidence="1">
    <location>
        <begin position="67"/>
        <end position="85"/>
    </location>
</feature>
<keyword evidence="3" id="KW-1185">Reference proteome</keyword>
<evidence type="ECO:0000256" key="1">
    <source>
        <dbReference type="SAM" id="Phobius"/>
    </source>
</evidence>
<proteinExistence type="predicted"/>
<keyword evidence="1" id="KW-0812">Transmembrane</keyword>